<keyword evidence="3" id="KW-1185">Reference proteome</keyword>
<keyword evidence="1" id="KW-0812">Transmembrane</keyword>
<dbReference type="AlphaFoldDB" id="A0AAD7HVC6"/>
<evidence type="ECO:0000313" key="3">
    <source>
        <dbReference type="Proteomes" id="UP001215598"/>
    </source>
</evidence>
<evidence type="ECO:0000256" key="1">
    <source>
        <dbReference type="SAM" id="Phobius"/>
    </source>
</evidence>
<accession>A0AAD7HVC6</accession>
<evidence type="ECO:0000313" key="2">
    <source>
        <dbReference type="EMBL" id="KAJ7729177.1"/>
    </source>
</evidence>
<gene>
    <name evidence="2" type="ORF">B0H16DRAFT_1734337</name>
</gene>
<keyword evidence="1" id="KW-0472">Membrane</keyword>
<keyword evidence="1" id="KW-1133">Transmembrane helix</keyword>
<dbReference type="Proteomes" id="UP001215598">
    <property type="component" value="Unassembled WGS sequence"/>
</dbReference>
<proteinExistence type="predicted"/>
<name>A0AAD7HVC6_9AGAR</name>
<comment type="caution">
    <text evidence="2">The sequence shown here is derived from an EMBL/GenBank/DDBJ whole genome shotgun (WGS) entry which is preliminary data.</text>
</comment>
<sequence>MDVPFALVMDGDPLTEVSSGVEDVSLSEPTLESTEPSNLLEASMSRTSKIITSIHLVLIVFLLLCQAYETVGWSCD</sequence>
<reference evidence="2" key="1">
    <citation type="submission" date="2023-03" db="EMBL/GenBank/DDBJ databases">
        <title>Massive genome expansion in bonnet fungi (Mycena s.s.) driven by repeated elements and novel gene families across ecological guilds.</title>
        <authorList>
            <consortium name="Lawrence Berkeley National Laboratory"/>
            <person name="Harder C.B."/>
            <person name="Miyauchi S."/>
            <person name="Viragh M."/>
            <person name="Kuo A."/>
            <person name="Thoen E."/>
            <person name="Andreopoulos B."/>
            <person name="Lu D."/>
            <person name="Skrede I."/>
            <person name="Drula E."/>
            <person name="Henrissat B."/>
            <person name="Morin E."/>
            <person name="Kohler A."/>
            <person name="Barry K."/>
            <person name="LaButti K."/>
            <person name="Morin E."/>
            <person name="Salamov A."/>
            <person name="Lipzen A."/>
            <person name="Mereny Z."/>
            <person name="Hegedus B."/>
            <person name="Baldrian P."/>
            <person name="Stursova M."/>
            <person name="Weitz H."/>
            <person name="Taylor A."/>
            <person name="Grigoriev I.V."/>
            <person name="Nagy L.G."/>
            <person name="Martin F."/>
            <person name="Kauserud H."/>
        </authorList>
    </citation>
    <scope>NUCLEOTIDE SEQUENCE</scope>
    <source>
        <strain evidence="2">CBHHK182m</strain>
    </source>
</reference>
<organism evidence="2 3">
    <name type="scientific">Mycena metata</name>
    <dbReference type="NCBI Taxonomy" id="1033252"/>
    <lineage>
        <taxon>Eukaryota</taxon>
        <taxon>Fungi</taxon>
        <taxon>Dikarya</taxon>
        <taxon>Basidiomycota</taxon>
        <taxon>Agaricomycotina</taxon>
        <taxon>Agaricomycetes</taxon>
        <taxon>Agaricomycetidae</taxon>
        <taxon>Agaricales</taxon>
        <taxon>Marasmiineae</taxon>
        <taxon>Mycenaceae</taxon>
        <taxon>Mycena</taxon>
    </lineage>
</organism>
<protein>
    <submittedName>
        <fullName evidence="2">Uncharacterized protein</fullName>
    </submittedName>
</protein>
<dbReference type="EMBL" id="JARKIB010000167">
    <property type="protein sequence ID" value="KAJ7729177.1"/>
    <property type="molecule type" value="Genomic_DNA"/>
</dbReference>
<feature type="transmembrane region" description="Helical" evidence="1">
    <location>
        <begin position="50"/>
        <end position="69"/>
    </location>
</feature>